<dbReference type="InParanoid" id="K1QSN3"/>
<organism evidence="1">
    <name type="scientific">Magallana gigas</name>
    <name type="common">Pacific oyster</name>
    <name type="synonym">Crassostrea gigas</name>
    <dbReference type="NCBI Taxonomy" id="29159"/>
    <lineage>
        <taxon>Eukaryota</taxon>
        <taxon>Metazoa</taxon>
        <taxon>Spiralia</taxon>
        <taxon>Lophotrochozoa</taxon>
        <taxon>Mollusca</taxon>
        <taxon>Bivalvia</taxon>
        <taxon>Autobranchia</taxon>
        <taxon>Pteriomorphia</taxon>
        <taxon>Ostreida</taxon>
        <taxon>Ostreoidea</taxon>
        <taxon>Ostreidae</taxon>
        <taxon>Magallana</taxon>
    </lineage>
</organism>
<name>K1QSN3_MAGGI</name>
<sequence length="121" mass="13815">MAGFCLLIGVFLVTFDYGHTGNDIRDTGSTKQQILKLSKMMAKLESVVEEIQNDNRKLKGVISELSNRLENEIRLRGQLEERVRRCEICLNEDDGNDVIMHQTSLNTTTTRKRFSGIRTPN</sequence>
<gene>
    <name evidence="1" type="ORF">CGI_10013137</name>
</gene>
<dbReference type="HOGENOM" id="CLU_2040331_0_0_1"/>
<protein>
    <submittedName>
        <fullName evidence="1">Uncharacterized protein</fullName>
    </submittedName>
</protein>
<dbReference type="OrthoDB" id="6154955at2759"/>
<dbReference type="EMBL" id="JH818855">
    <property type="protein sequence ID" value="EKC31945.1"/>
    <property type="molecule type" value="Genomic_DNA"/>
</dbReference>
<evidence type="ECO:0000313" key="1">
    <source>
        <dbReference type="EMBL" id="EKC31945.1"/>
    </source>
</evidence>
<reference evidence="1" key="1">
    <citation type="journal article" date="2012" name="Nature">
        <title>The oyster genome reveals stress adaptation and complexity of shell formation.</title>
        <authorList>
            <person name="Zhang G."/>
            <person name="Fang X."/>
            <person name="Guo X."/>
            <person name="Li L."/>
            <person name="Luo R."/>
            <person name="Xu F."/>
            <person name="Yang P."/>
            <person name="Zhang L."/>
            <person name="Wang X."/>
            <person name="Qi H."/>
            <person name="Xiong Z."/>
            <person name="Que H."/>
            <person name="Xie Y."/>
            <person name="Holland P.W."/>
            <person name="Paps J."/>
            <person name="Zhu Y."/>
            <person name="Wu F."/>
            <person name="Chen Y."/>
            <person name="Wang J."/>
            <person name="Peng C."/>
            <person name="Meng J."/>
            <person name="Yang L."/>
            <person name="Liu J."/>
            <person name="Wen B."/>
            <person name="Zhang N."/>
            <person name="Huang Z."/>
            <person name="Zhu Q."/>
            <person name="Feng Y."/>
            <person name="Mount A."/>
            <person name="Hedgecock D."/>
            <person name="Xu Z."/>
            <person name="Liu Y."/>
            <person name="Domazet-Loso T."/>
            <person name="Du Y."/>
            <person name="Sun X."/>
            <person name="Zhang S."/>
            <person name="Liu B."/>
            <person name="Cheng P."/>
            <person name="Jiang X."/>
            <person name="Li J."/>
            <person name="Fan D."/>
            <person name="Wang W."/>
            <person name="Fu W."/>
            <person name="Wang T."/>
            <person name="Wang B."/>
            <person name="Zhang J."/>
            <person name="Peng Z."/>
            <person name="Li Y."/>
            <person name="Li N."/>
            <person name="Wang J."/>
            <person name="Chen M."/>
            <person name="He Y."/>
            <person name="Tan F."/>
            <person name="Song X."/>
            <person name="Zheng Q."/>
            <person name="Huang R."/>
            <person name="Yang H."/>
            <person name="Du X."/>
            <person name="Chen L."/>
            <person name="Yang M."/>
            <person name="Gaffney P.M."/>
            <person name="Wang S."/>
            <person name="Luo L."/>
            <person name="She Z."/>
            <person name="Ming Y."/>
            <person name="Huang W."/>
            <person name="Zhang S."/>
            <person name="Huang B."/>
            <person name="Zhang Y."/>
            <person name="Qu T."/>
            <person name="Ni P."/>
            <person name="Miao G."/>
            <person name="Wang J."/>
            <person name="Wang Q."/>
            <person name="Steinberg C.E."/>
            <person name="Wang H."/>
            <person name="Li N."/>
            <person name="Qian L."/>
            <person name="Zhang G."/>
            <person name="Li Y."/>
            <person name="Yang H."/>
            <person name="Liu X."/>
            <person name="Wang J."/>
            <person name="Yin Y."/>
            <person name="Wang J."/>
        </authorList>
    </citation>
    <scope>NUCLEOTIDE SEQUENCE [LARGE SCALE GENOMIC DNA]</scope>
    <source>
        <strain evidence="1">05x7-T-G4-1.051#20</strain>
    </source>
</reference>
<dbReference type="AlphaFoldDB" id="K1QSN3"/>
<proteinExistence type="predicted"/>
<accession>K1QSN3</accession>